<accession>A0A848J340</accession>
<evidence type="ECO:0000313" key="3">
    <source>
        <dbReference type="Proteomes" id="UP000559010"/>
    </source>
</evidence>
<dbReference type="SUPFAM" id="SSF52317">
    <property type="entry name" value="Class I glutamine amidotransferase-like"/>
    <property type="match status" value="1"/>
</dbReference>
<dbReference type="PANTHER" id="PTHR43130:SF14">
    <property type="entry name" value="DJ-1_PFPI DOMAIN-CONTAINING PROTEIN"/>
    <property type="match status" value="1"/>
</dbReference>
<proteinExistence type="predicted"/>
<reference evidence="2 3" key="1">
    <citation type="submission" date="2020-04" db="EMBL/GenBank/DDBJ databases">
        <title>Flammeovirgaceae bacterium KN852 isolated from deep sea.</title>
        <authorList>
            <person name="Zhang D.-C."/>
        </authorList>
    </citation>
    <scope>NUCLEOTIDE SEQUENCE [LARGE SCALE GENOMIC DNA]</scope>
    <source>
        <strain evidence="2 3">KN852</strain>
    </source>
</reference>
<feature type="domain" description="DJ-1/PfpI" evidence="1">
    <location>
        <begin position="5"/>
        <end position="173"/>
    </location>
</feature>
<dbReference type="InterPro" id="IPR029062">
    <property type="entry name" value="Class_I_gatase-like"/>
</dbReference>
<dbReference type="RefSeq" id="WP_169684431.1">
    <property type="nucleotide sequence ID" value="NZ_JABBNU010000011.1"/>
</dbReference>
<keyword evidence="3" id="KW-1185">Reference proteome</keyword>
<organism evidence="2 3">
    <name type="scientific">Marinigracilibium pacificum</name>
    <dbReference type="NCBI Taxonomy" id="2729599"/>
    <lineage>
        <taxon>Bacteria</taxon>
        <taxon>Pseudomonadati</taxon>
        <taxon>Bacteroidota</taxon>
        <taxon>Cytophagia</taxon>
        <taxon>Cytophagales</taxon>
        <taxon>Flammeovirgaceae</taxon>
        <taxon>Marinigracilibium</taxon>
    </lineage>
</organism>
<dbReference type="InterPro" id="IPR052158">
    <property type="entry name" value="INH-QAR"/>
</dbReference>
<comment type="caution">
    <text evidence="2">The sequence shown here is derived from an EMBL/GenBank/DDBJ whole genome shotgun (WGS) entry which is preliminary data.</text>
</comment>
<dbReference type="InterPro" id="IPR002818">
    <property type="entry name" value="DJ-1/PfpI"/>
</dbReference>
<evidence type="ECO:0000313" key="2">
    <source>
        <dbReference type="EMBL" id="NMM50141.1"/>
    </source>
</evidence>
<sequence>MKITVGFFIYDNMELMDFAGPWEVLSVAAELVEESHELKLFSFAEYDRQINTVNGVSIIPDFVIDNKPDLDVLIFPGGNGSKRIISNDRLLSDLAKASSSAKITATVCSGARIAATLGLLKGKKFTTHYSVFDDVIKIEPTAEPDFDNRYVREGNVLTSAGVSAGIDMSLFLVSVIFDDETAEKTARFIEYPYFTFKS</sequence>
<protein>
    <submittedName>
        <fullName evidence="2">DJ-1/PfpI family protein</fullName>
    </submittedName>
</protein>
<dbReference type="CDD" id="cd03139">
    <property type="entry name" value="GATase1_PfpI_2"/>
    <property type="match status" value="1"/>
</dbReference>
<dbReference type="Gene3D" id="3.40.50.880">
    <property type="match status" value="1"/>
</dbReference>
<gene>
    <name evidence="2" type="ORF">HH304_17160</name>
</gene>
<dbReference type="AlphaFoldDB" id="A0A848J340"/>
<dbReference type="Pfam" id="PF01965">
    <property type="entry name" value="DJ-1_PfpI"/>
    <property type="match status" value="1"/>
</dbReference>
<dbReference type="EMBL" id="JABBNU010000011">
    <property type="protein sequence ID" value="NMM50141.1"/>
    <property type="molecule type" value="Genomic_DNA"/>
</dbReference>
<dbReference type="GO" id="GO:0006355">
    <property type="term" value="P:regulation of DNA-templated transcription"/>
    <property type="evidence" value="ECO:0007669"/>
    <property type="project" value="TreeGrafter"/>
</dbReference>
<dbReference type="PANTHER" id="PTHR43130">
    <property type="entry name" value="ARAC-FAMILY TRANSCRIPTIONAL REGULATOR"/>
    <property type="match status" value="1"/>
</dbReference>
<evidence type="ECO:0000259" key="1">
    <source>
        <dbReference type="Pfam" id="PF01965"/>
    </source>
</evidence>
<name>A0A848J340_9BACT</name>
<dbReference type="Proteomes" id="UP000559010">
    <property type="component" value="Unassembled WGS sequence"/>
</dbReference>